<dbReference type="Pfam" id="PF13855">
    <property type="entry name" value="LRR_8"/>
    <property type="match status" value="5"/>
</dbReference>
<dbReference type="Gene3D" id="3.80.10.10">
    <property type="entry name" value="Ribonuclease Inhibitor"/>
    <property type="match status" value="3"/>
</dbReference>
<dbReference type="InterPro" id="IPR001611">
    <property type="entry name" value="Leu-rich_rpt"/>
</dbReference>
<dbReference type="SUPFAM" id="SSF52058">
    <property type="entry name" value="L domain-like"/>
    <property type="match status" value="2"/>
</dbReference>
<dbReference type="InterPro" id="IPR050333">
    <property type="entry name" value="SLRP"/>
</dbReference>
<evidence type="ECO:0000256" key="1">
    <source>
        <dbReference type="ARBA" id="ARBA00022614"/>
    </source>
</evidence>
<keyword evidence="5" id="KW-1185">Reference proteome</keyword>
<dbReference type="PANTHER" id="PTHR45712:SF22">
    <property type="entry name" value="INSULIN-LIKE GROWTH FACTOR-BINDING PROTEIN COMPLEX ACID LABILE SUBUNIT"/>
    <property type="match status" value="1"/>
</dbReference>
<evidence type="ECO:0000256" key="3">
    <source>
        <dbReference type="SAM" id="SignalP"/>
    </source>
</evidence>
<dbReference type="Proteomes" id="UP000183832">
    <property type="component" value="Unassembled WGS sequence"/>
</dbReference>
<accession>A0A1J1HTQ7</accession>
<dbReference type="PANTHER" id="PTHR45712">
    <property type="entry name" value="AGAP008170-PA"/>
    <property type="match status" value="1"/>
</dbReference>
<proteinExistence type="predicted"/>
<keyword evidence="1" id="KW-0433">Leucine-rich repeat</keyword>
<protein>
    <submittedName>
        <fullName evidence="4">CLUMA_CG005125, isoform A</fullName>
    </submittedName>
</protein>
<keyword evidence="3" id="KW-0732">Signal</keyword>
<dbReference type="FunFam" id="3.80.10.10:FF:001164">
    <property type="entry name" value="GH01279p"/>
    <property type="match status" value="2"/>
</dbReference>
<reference evidence="4 5" key="1">
    <citation type="submission" date="2015-04" db="EMBL/GenBank/DDBJ databases">
        <authorList>
            <person name="Syromyatnikov M.Y."/>
            <person name="Popov V.N."/>
        </authorList>
    </citation>
    <scope>NUCLEOTIDE SEQUENCE [LARGE SCALE GENOMIC DNA]</scope>
</reference>
<dbReference type="SMART" id="SM00365">
    <property type="entry name" value="LRR_SD22"/>
    <property type="match status" value="6"/>
</dbReference>
<dbReference type="InterPro" id="IPR003591">
    <property type="entry name" value="Leu-rich_rpt_typical-subtyp"/>
</dbReference>
<name>A0A1J1HTQ7_9DIPT</name>
<feature type="chain" id="PRO_5012837021" evidence="3">
    <location>
        <begin position="23"/>
        <end position="706"/>
    </location>
</feature>
<dbReference type="PROSITE" id="PS51450">
    <property type="entry name" value="LRR"/>
    <property type="match status" value="5"/>
</dbReference>
<organism evidence="4 5">
    <name type="scientific">Clunio marinus</name>
    <dbReference type="NCBI Taxonomy" id="568069"/>
    <lineage>
        <taxon>Eukaryota</taxon>
        <taxon>Metazoa</taxon>
        <taxon>Ecdysozoa</taxon>
        <taxon>Arthropoda</taxon>
        <taxon>Hexapoda</taxon>
        <taxon>Insecta</taxon>
        <taxon>Pterygota</taxon>
        <taxon>Neoptera</taxon>
        <taxon>Endopterygota</taxon>
        <taxon>Diptera</taxon>
        <taxon>Nematocera</taxon>
        <taxon>Chironomoidea</taxon>
        <taxon>Chironomidae</taxon>
        <taxon>Clunio</taxon>
    </lineage>
</organism>
<dbReference type="AlphaFoldDB" id="A0A1J1HTQ7"/>
<evidence type="ECO:0000313" key="4">
    <source>
        <dbReference type="EMBL" id="CRK91456.1"/>
    </source>
</evidence>
<dbReference type="STRING" id="568069.A0A1J1HTQ7"/>
<evidence type="ECO:0000256" key="2">
    <source>
        <dbReference type="ARBA" id="ARBA00022737"/>
    </source>
</evidence>
<dbReference type="OrthoDB" id="676979at2759"/>
<dbReference type="EMBL" id="CVRI01000021">
    <property type="protein sequence ID" value="CRK91456.1"/>
    <property type="molecule type" value="Genomic_DNA"/>
</dbReference>
<dbReference type="SMART" id="SM00369">
    <property type="entry name" value="LRR_TYP"/>
    <property type="match status" value="16"/>
</dbReference>
<evidence type="ECO:0000313" key="5">
    <source>
        <dbReference type="Proteomes" id="UP000183832"/>
    </source>
</evidence>
<feature type="signal peptide" evidence="3">
    <location>
        <begin position="1"/>
        <end position="22"/>
    </location>
</feature>
<sequence length="706" mass="81712">MGKKVTWICSLLLFLGLSSVASDEILKCRKEMKNDQAFACYVDEAVREEGEIISEPSDNEISTLDFIRNKNTKYLPDNVTTIFPNLQSFFAYECSIQEIHKTNFVGLSKLKNLYLFYNQLENLEGNVFSDLISLESLKLHTNVINHIDRNAFHGLGKLEGLYLSNNNLDKLDHKMFASLSSLRRLNLDNNVINRIDRNAFQGLDKLERLFLENNKLDKLDHEMFASLSSLRILHLYTNAINHIDRNAFHGLGKLEELHLENNKLDKLDHKMFASLSSLESLNLDNNVINHIDGDAFPELSKLELLDLKDNKLDKLDHEMFASLSSLKYFNLNNNAINHIDKNTFHGLGKLERLFISNNMLDKLDHEMFASLSSLIYLHLDNNAIIHIERNAFHGLGELEGLYLSNNKLDTLNHEVFSSLSSLRILNLDNNAITHMVRYVFHGLENLNKLHLSNNKLESLDYDLLQPLSSLKELHLGITVNISFSIFMSKFYFFTANNSLIHIDEIIFKKFKILFPKLRVLDLSSNPCINLKTSTFYYGEINETEIEQIIPTVSSKCQKKIETKDDHLNQCNINQINEGIRKHLSDFQKENNEQLLKFKEEIVYRLCIRPILTYECPTFANSANSHPGKLQVMQNKMLRMVLNARFRTRISFLHEKNNISKIKEFIYILTEKFYIKNAESENSVVKKLGNYNPDTFRTYKLIKPLGT</sequence>
<gene>
    <name evidence="4" type="ORF">CLUMA_CG005125</name>
</gene>
<dbReference type="InterPro" id="IPR032675">
    <property type="entry name" value="LRR_dom_sf"/>
</dbReference>
<keyword evidence="2" id="KW-0677">Repeat</keyword>